<keyword evidence="3" id="KW-1185">Reference proteome</keyword>
<evidence type="ECO:0000256" key="1">
    <source>
        <dbReference type="SAM" id="MobiDB-lite"/>
    </source>
</evidence>
<protein>
    <submittedName>
        <fullName evidence="2">Uncharacterized protein</fullName>
    </submittedName>
</protein>
<proteinExistence type="predicted"/>
<dbReference type="Proteomes" id="UP001519460">
    <property type="component" value="Unassembled WGS sequence"/>
</dbReference>
<accession>A0ABD0L2S9</accession>
<gene>
    <name evidence="2" type="ORF">BaRGS_00015088</name>
</gene>
<evidence type="ECO:0000313" key="3">
    <source>
        <dbReference type="Proteomes" id="UP001519460"/>
    </source>
</evidence>
<name>A0ABD0L2S9_9CAEN</name>
<evidence type="ECO:0000313" key="2">
    <source>
        <dbReference type="EMBL" id="KAK7493576.1"/>
    </source>
</evidence>
<dbReference type="EMBL" id="JACVVK020000091">
    <property type="protein sequence ID" value="KAK7493576.1"/>
    <property type="molecule type" value="Genomic_DNA"/>
</dbReference>
<dbReference type="AlphaFoldDB" id="A0ABD0L2S9"/>
<feature type="region of interest" description="Disordered" evidence="1">
    <location>
        <begin position="81"/>
        <end position="100"/>
    </location>
</feature>
<sequence length="100" mass="11092">MPLSERGLVNSDVTGVWRPSLGCTRRLRRSDQTFTSDLHEATTASTDITTRYDIVPLEGPSAYLGMLKSFLLPFAAEIPQADKHTKTHGRNRNDVSHPLA</sequence>
<comment type="caution">
    <text evidence="2">The sequence shown here is derived from an EMBL/GenBank/DDBJ whole genome shotgun (WGS) entry which is preliminary data.</text>
</comment>
<organism evidence="2 3">
    <name type="scientific">Batillaria attramentaria</name>
    <dbReference type="NCBI Taxonomy" id="370345"/>
    <lineage>
        <taxon>Eukaryota</taxon>
        <taxon>Metazoa</taxon>
        <taxon>Spiralia</taxon>
        <taxon>Lophotrochozoa</taxon>
        <taxon>Mollusca</taxon>
        <taxon>Gastropoda</taxon>
        <taxon>Caenogastropoda</taxon>
        <taxon>Sorbeoconcha</taxon>
        <taxon>Cerithioidea</taxon>
        <taxon>Batillariidae</taxon>
        <taxon>Batillaria</taxon>
    </lineage>
</organism>
<feature type="compositionally biased region" description="Basic and acidic residues" evidence="1">
    <location>
        <begin position="91"/>
        <end position="100"/>
    </location>
</feature>
<reference evidence="2 3" key="1">
    <citation type="journal article" date="2023" name="Sci. Data">
        <title>Genome assembly of the Korean intertidal mud-creeper Batillaria attramentaria.</title>
        <authorList>
            <person name="Patra A.K."/>
            <person name="Ho P.T."/>
            <person name="Jun S."/>
            <person name="Lee S.J."/>
            <person name="Kim Y."/>
            <person name="Won Y.J."/>
        </authorList>
    </citation>
    <scope>NUCLEOTIDE SEQUENCE [LARGE SCALE GENOMIC DNA]</scope>
    <source>
        <strain evidence="2">Wonlab-2016</strain>
    </source>
</reference>